<dbReference type="InterPro" id="IPR002480">
    <property type="entry name" value="DAHP_synth_2"/>
</dbReference>
<evidence type="ECO:0000313" key="9">
    <source>
        <dbReference type="EMBL" id="KAF3602696.1"/>
    </source>
</evidence>
<evidence type="ECO:0000256" key="6">
    <source>
        <dbReference type="ARBA" id="ARBA00047508"/>
    </source>
</evidence>
<proteinExistence type="inferred from homology"/>
<dbReference type="PANTHER" id="PTHR21337:SF32">
    <property type="entry name" value="PHOSPHO-2-DEHYDRO-3-DEOXYHEPTONATE ALDOLASE 1, CHLOROPLASTIC"/>
    <property type="match status" value="1"/>
</dbReference>
<evidence type="ECO:0000313" key="10">
    <source>
        <dbReference type="Proteomes" id="UP000712600"/>
    </source>
</evidence>
<comment type="similarity">
    <text evidence="2 8">Belongs to the class-II DAHP synthase family.</text>
</comment>
<evidence type="ECO:0000256" key="3">
    <source>
        <dbReference type="ARBA" id="ARBA00022605"/>
    </source>
</evidence>
<accession>A0A8S9SMC3</accession>
<keyword evidence="8" id="KW-0150">Chloroplast</keyword>
<dbReference type="GO" id="GO:0008652">
    <property type="term" value="P:amino acid biosynthetic process"/>
    <property type="evidence" value="ECO:0007669"/>
    <property type="project" value="UniProtKB-KW"/>
</dbReference>
<dbReference type="AlphaFoldDB" id="A0A8S9SMC3"/>
<evidence type="ECO:0000256" key="5">
    <source>
        <dbReference type="ARBA" id="ARBA00023141"/>
    </source>
</evidence>
<keyword evidence="8" id="KW-0809">Transit peptide</keyword>
<dbReference type="EMBL" id="QGKX02000004">
    <property type="protein sequence ID" value="KAF3602696.1"/>
    <property type="molecule type" value="Genomic_DNA"/>
</dbReference>
<keyword evidence="8" id="KW-0934">Plastid</keyword>
<gene>
    <name evidence="9" type="ORF">F2Q69_00032753</name>
</gene>
<dbReference type="EC" id="2.5.1.54" evidence="8"/>
<evidence type="ECO:0000256" key="8">
    <source>
        <dbReference type="RuleBase" id="RU363071"/>
    </source>
</evidence>
<dbReference type="PANTHER" id="PTHR21337">
    <property type="entry name" value="PHOSPHO-2-DEHYDRO-3-DEOXYHEPTONATE ALDOLASE 1, 2"/>
    <property type="match status" value="1"/>
</dbReference>
<organism evidence="9 10">
    <name type="scientific">Brassica cretica</name>
    <name type="common">Mustard</name>
    <dbReference type="NCBI Taxonomy" id="69181"/>
    <lineage>
        <taxon>Eukaryota</taxon>
        <taxon>Viridiplantae</taxon>
        <taxon>Streptophyta</taxon>
        <taxon>Embryophyta</taxon>
        <taxon>Tracheophyta</taxon>
        <taxon>Spermatophyta</taxon>
        <taxon>Magnoliopsida</taxon>
        <taxon>eudicotyledons</taxon>
        <taxon>Gunneridae</taxon>
        <taxon>Pentapetalae</taxon>
        <taxon>rosids</taxon>
        <taxon>malvids</taxon>
        <taxon>Brassicales</taxon>
        <taxon>Brassicaceae</taxon>
        <taxon>Brassiceae</taxon>
        <taxon>Brassica</taxon>
    </lineage>
</organism>
<sequence length="206" mass="22913">MPPSAKLSFSKEGIVQRASGSSMRLTSETPSDEHCSYLRRSSPCHKATRETTSTAKSRIPDPNRMIRAYTQSAATLNLLRASATGGTRSCRTGLMTHWGSCLQQSLTRLDSNSGLYYDCSAHMVWCGERTRQLDGAHVEFLRGIANPLGIKVSNKMDPNNKLGRITVIVRMGADNMRVNLCTEAHWIFTPYQWLQDGDPGARFCRL</sequence>
<dbReference type="GO" id="GO:0009073">
    <property type="term" value="P:aromatic amino acid family biosynthetic process"/>
    <property type="evidence" value="ECO:0007669"/>
    <property type="project" value="UniProtKB-KW"/>
</dbReference>
<comment type="caution">
    <text evidence="9">The sequence shown here is derived from an EMBL/GenBank/DDBJ whole genome shotgun (WGS) entry which is preliminary data.</text>
</comment>
<comment type="catalytic activity">
    <reaction evidence="6 8">
        <text>D-erythrose 4-phosphate + phosphoenolpyruvate + H2O = 7-phospho-2-dehydro-3-deoxy-D-arabino-heptonate + phosphate</text>
        <dbReference type="Rhea" id="RHEA:14717"/>
        <dbReference type="ChEBI" id="CHEBI:15377"/>
        <dbReference type="ChEBI" id="CHEBI:16897"/>
        <dbReference type="ChEBI" id="CHEBI:43474"/>
        <dbReference type="ChEBI" id="CHEBI:58394"/>
        <dbReference type="ChEBI" id="CHEBI:58702"/>
        <dbReference type="EC" id="2.5.1.54"/>
    </reaction>
</comment>
<dbReference type="GO" id="GO:0009507">
    <property type="term" value="C:chloroplast"/>
    <property type="evidence" value="ECO:0007669"/>
    <property type="project" value="UniProtKB-SubCell"/>
</dbReference>
<feature type="binding site" evidence="7">
    <location>
        <position position="170"/>
    </location>
    <ligand>
        <name>phosphoenolpyruvate</name>
        <dbReference type="ChEBI" id="CHEBI:58702"/>
    </ligand>
</feature>
<feature type="binding site" evidence="7">
    <location>
        <begin position="128"/>
        <end position="129"/>
    </location>
    <ligand>
        <name>phosphoenolpyruvate</name>
        <dbReference type="ChEBI" id="CHEBI:58702"/>
    </ligand>
</feature>
<evidence type="ECO:0000256" key="2">
    <source>
        <dbReference type="ARBA" id="ARBA00008911"/>
    </source>
</evidence>
<name>A0A8S9SMC3_BRACR</name>
<dbReference type="Gene3D" id="3.20.20.70">
    <property type="entry name" value="Aldolase class I"/>
    <property type="match status" value="1"/>
</dbReference>
<reference evidence="9" key="1">
    <citation type="submission" date="2019-12" db="EMBL/GenBank/DDBJ databases">
        <title>Genome sequencing and annotation of Brassica cretica.</title>
        <authorList>
            <person name="Studholme D.J."/>
            <person name="Sarris P."/>
        </authorList>
    </citation>
    <scope>NUCLEOTIDE SEQUENCE</scope>
    <source>
        <strain evidence="9">PFS-109/04</strain>
        <tissue evidence="9">Leaf</tissue>
    </source>
</reference>
<dbReference type="SUPFAM" id="SSF51569">
    <property type="entry name" value="Aldolase"/>
    <property type="match status" value="1"/>
</dbReference>
<feature type="binding site" evidence="7">
    <location>
        <position position="151"/>
    </location>
    <ligand>
        <name>phosphoenolpyruvate</name>
        <dbReference type="ChEBI" id="CHEBI:58702"/>
    </ligand>
</feature>
<evidence type="ECO:0000256" key="7">
    <source>
        <dbReference type="PIRSR" id="PIRSR602480-1"/>
    </source>
</evidence>
<dbReference type="GO" id="GO:0003849">
    <property type="term" value="F:3-deoxy-7-phosphoheptulonate synthase activity"/>
    <property type="evidence" value="ECO:0007669"/>
    <property type="project" value="UniProtKB-EC"/>
</dbReference>
<keyword evidence="4 8" id="KW-0808">Transferase</keyword>
<keyword evidence="5 8" id="KW-0057">Aromatic amino acid biosynthesis</keyword>
<protein>
    <recommendedName>
        <fullName evidence="8">Phospho-2-dehydro-3-deoxyheptonate aldolase</fullName>
        <ecNumber evidence="8">2.5.1.54</ecNumber>
    </recommendedName>
</protein>
<dbReference type="InterPro" id="IPR013785">
    <property type="entry name" value="Aldolase_TIM"/>
</dbReference>
<dbReference type="Pfam" id="PF01474">
    <property type="entry name" value="DAHP_synth_2"/>
    <property type="match status" value="2"/>
</dbReference>
<evidence type="ECO:0000256" key="4">
    <source>
        <dbReference type="ARBA" id="ARBA00022679"/>
    </source>
</evidence>
<keyword evidence="3 8" id="KW-0028">Amino-acid biosynthesis</keyword>
<evidence type="ECO:0000256" key="1">
    <source>
        <dbReference type="ARBA" id="ARBA00004688"/>
    </source>
</evidence>
<comment type="pathway">
    <text evidence="1 8">Metabolic intermediate biosynthesis; chorismate biosynthesis; chorismate from D-erythrose 4-phosphate and phosphoenolpyruvate: step 1/7.</text>
</comment>
<dbReference type="Proteomes" id="UP000712600">
    <property type="component" value="Unassembled WGS sequence"/>
</dbReference>
<comment type="subcellular location">
    <subcellularLocation>
        <location evidence="8">Plastid</location>
        <location evidence="8">Chloroplast</location>
    </subcellularLocation>
</comment>